<dbReference type="Gene3D" id="1.25.10.10">
    <property type="entry name" value="Leucine-rich Repeat Variant"/>
    <property type="match status" value="1"/>
</dbReference>
<dbReference type="InterPro" id="IPR001313">
    <property type="entry name" value="Pumilio_RNA-bd_rpt"/>
</dbReference>
<evidence type="ECO:0000256" key="3">
    <source>
        <dbReference type="ARBA" id="ARBA00022737"/>
    </source>
</evidence>
<feature type="repeat" description="Pumilio" evidence="7">
    <location>
        <begin position="788"/>
        <end position="823"/>
    </location>
</feature>
<dbReference type="InterPro" id="IPR033712">
    <property type="entry name" value="Pumilio_RNA-bd"/>
</dbReference>
<comment type="subcellular location">
    <subcellularLocation>
        <location evidence="1">Cytoplasm</location>
    </subcellularLocation>
</comment>
<evidence type="ECO:0000256" key="7">
    <source>
        <dbReference type="PROSITE-ProRule" id="PRU00317"/>
    </source>
</evidence>
<dbReference type="SMART" id="SM00025">
    <property type="entry name" value="Pumilio"/>
    <property type="match status" value="8"/>
</dbReference>
<evidence type="ECO:0000256" key="2">
    <source>
        <dbReference type="ARBA" id="ARBA00022490"/>
    </source>
</evidence>
<dbReference type="OrthoDB" id="668540at2759"/>
<feature type="repeat" description="Pumilio" evidence="7">
    <location>
        <begin position="824"/>
        <end position="860"/>
    </location>
</feature>
<dbReference type="GO" id="GO:0006417">
    <property type="term" value="P:regulation of translation"/>
    <property type="evidence" value="ECO:0007669"/>
    <property type="project" value="UniProtKB-KW"/>
</dbReference>
<dbReference type="InterPro" id="IPR012940">
    <property type="entry name" value="NABP"/>
</dbReference>
<keyword evidence="5" id="KW-0694">RNA-binding</keyword>
<evidence type="ECO:0000256" key="8">
    <source>
        <dbReference type="SAM" id="MobiDB-lite"/>
    </source>
</evidence>
<name>A0A5P1E312_ASPOF</name>
<dbReference type="GO" id="GO:0005737">
    <property type="term" value="C:cytoplasm"/>
    <property type="evidence" value="ECO:0007669"/>
    <property type="project" value="UniProtKB-SubCell"/>
</dbReference>
<evidence type="ECO:0000259" key="9">
    <source>
        <dbReference type="PROSITE" id="PS50303"/>
    </source>
</evidence>
<keyword evidence="4" id="KW-0810">Translation regulation</keyword>
<feature type="repeat" description="Pumilio" evidence="7">
    <location>
        <begin position="679"/>
        <end position="714"/>
    </location>
</feature>
<keyword evidence="3" id="KW-0677">Repeat</keyword>
<dbReference type="PANTHER" id="PTHR12537:SF12">
    <property type="entry name" value="MATERNAL PROTEIN PUMILIO"/>
    <property type="match status" value="1"/>
</dbReference>
<evidence type="ECO:0000313" key="11">
    <source>
        <dbReference type="Proteomes" id="UP000243459"/>
    </source>
</evidence>
<dbReference type="AlphaFoldDB" id="A0A5P1E312"/>
<protein>
    <recommendedName>
        <fullName evidence="9">PUM-HD domain-containing protein</fullName>
    </recommendedName>
</protein>
<feature type="region of interest" description="Disordered" evidence="8">
    <location>
        <begin position="236"/>
        <end position="257"/>
    </location>
</feature>
<feature type="domain" description="PUM-HD" evidence="9">
    <location>
        <begin position="587"/>
        <end position="928"/>
    </location>
</feature>
<dbReference type="Gramene" id="ONK57021">
    <property type="protein sequence ID" value="ONK57021"/>
    <property type="gene ID" value="A4U43_C10F15740"/>
</dbReference>
<feature type="repeat" description="Pumilio" evidence="7">
    <location>
        <begin position="751"/>
        <end position="786"/>
    </location>
</feature>
<evidence type="ECO:0000313" key="10">
    <source>
        <dbReference type="EMBL" id="ONK57021.1"/>
    </source>
</evidence>
<dbReference type="PROSITE" id="PS50302">
    <property type="entry name" value="PUM"/>
    <property type="match status" value="8"/>
</dbReference>
<dbReference type="FunFam" id="1.25.10.10:FF:000004">
    <property type="entry name" value="Pumilio homolog 1 isoform 2"/>
    <property type="match status" value="1"/>
</dbReference>
<dbReference type="GO" id="GO:0003729">
    <property type="term" value="F:mRNA binding"/>
    <property type="evidence" value="ECO:0007669"/>
    <property type="project" value="TreeGrafter"/>
</dbReference>
<evidence type="ECO:0000256" key="5">
    <source>
        <dbReference type="ARBA" id="ARBA00022884"/>
    </source>
</evidence>
<feature type="repeat" description="Pumilio" evidence="7">
    <location>
        <begin position="607"/>
        <end position="642"/>
    </location>
</feature>
<keyword evidence="2" id="KW-0963">Cytoplasm</keyword>
<dbReference type="InterPro" id="IPR033133">
    <property type="entry name" value="PUM-HD"/>
</dbReference>
<dbReference type="PANTHER" id="PTHR12537">
    <property type="entry name" value="RNA BINDING PROTEIN PUMILIO-RELATED"/>
    <property type="match status" value="1"/>
</dbReference>
<dbReference type="PROSITE" id="PS50303">
    <property type="entry name" value="PUM_HD"/>
    <property type="match status" value="1"/>
</dbReference>
<sequence>MITENSSNFDDFEKELEALLSEQNNSRAAALDRERDLNIFRSGSAPPTVEGSRIAMQSLVLSDEEMRAHPDYLSYYYGNDILNPRMPPPLVSREDWRVAQRFRTAKSAIGDRRTNGGGGSLFSVQPGLPRGDDGGRGLKEEEWGNGGLIGLGDAGLGTRRKSFADVIQEDLVNLPSISPHPPRPVNRNAYASSNDVNRLSDVQLPHNGMGLVGGLCSGEASPGLLRSQSFAAAVGSSLSRSTTPEPHLMERSSSPCPLPIGERLIDAQKKIVSNGFGGAASHMDDSGDIAVALSGLSLSHNMKGHGENYAPNQLQHDFTDQPEGLYNMHNGRNKYLQQKLKPESESHHGPVPFLAQNGFSKNNGVPSDLGLSALASNGKVSLQEKSSPMNLSKSSLAGSGGQYLTDVANSDFVGRNSNTLQMLPAMFNSQLDEGGGMATGSEGKYIFRTGNRPGAAFQTPVVDPFYAQYLQRASDYTTDLNDPALGRSYLGTNRMDISDYNKAYLEVLLAQQRLPYDGPYLGKSSSLNNGFYGNSALGLHMPYPALVPGSPLRHKEQLSRLPSSFRSGAGGSKGSWNHVNGIMEQGFASTLLEEFKTNKTRSFELSEIADHVVEFSGDQYGSRFIQQKLETASIEEKNKLFPEILAHARVLMTDVFGNYVIQKFFEHGTEIHRNQLASQLMGHVLPLSLQMYGCRVIQKALEVVDVDQQTQMVSELDGSIMKCVRDQNGNHVIQKCIECVPQERIQFIISAFYGQVVALSSHPYGCRVIQRVLEHCDDLKTQSIMMDEIMRSVCILAQDQYGNYVIQHVLQHGKPEERSAIISKLAGQIVKMSQQKFASNVVEKCLTYRTSCLNARVLIHEILGSTDENEPLQAMMKDQFGNYVVQKVLETCDDHNRELILSRVKVHLNTLKRYTYGKHIVARVEKLITAGERHIGMSSYRT</sequence>
<dbReference type="SUPFAM" id="SSF48371">
    <property type="entry name" value="ARM repeat"/>
    <property type="match status" value="1"/>
</dbReference>
<accession>A0A5P1E312</accession>
<dbReference type="CDD" id="cd07920">
    <property type="entry name" value="Pumilio"/>
    <property type="match status" value="1"/>
</dbReference>
<reference evidence="11" key="1">
    <citation type="journal article" date="2017" name="Nat. Commun.">
        <title>The asparagus genome sheds light on the origin and evolution of a young Y chromosome.</title>
        <authorList>
            <person name="Harkess A."/>
            <person name="Zhou J."/>
            <person name="Xu C."/>
            <person name="Bowers J.E."/>
            <person name="Van der Hulst R."/>
            <person name="Ayyampalayam S."/>
            <person name="Mercati F."/>
            <person name="Riccardi P."/>
            <person name="McKain M.R."/>
            <person name="Kakrana A."/>
            <person name="Tang H."/>
            <person name="Ray J."/>
            <person name="Groenendijk J."/>
            <person name="Arikit S."/>
            <person name="Mathioni S.M."/>
            <person name="Nakano M."/>
            <person name="Shan H."/>
            <person name="Telgmann-Rauber A."/>
            <person name="Kanno A."/>
            <person name="Yue Z."/>
            <person name="Chen H."/>
            <person name="Li W."/>
            <person name="Chen Y."/>
            <person name="Xu X."/>
            <person name="Zhang Y."/>
            <person name="Luo S."/>
            <person name="Chen H."/>
            <person name="Gao J."/>
            <person name="Mao Z."/>
            <person name="Pires J.C."/>
            <person name="Luo M."/>
            <person name="Kudrna D."/>
            <person name="Wing R.A."/>
            <person name="Meyers B.C."/>
            <person name="Yi K."/>
            <person name="Kong H."/>
            <person name="Lavrijsen P."/>
            <person name="Sunseri F."/>
            <person name="Falavigna A."/>
            <person name="Ye Y."/>
            <person name="Leebens-Mack J.H."/>
            <person name="Chen G."/>
        </authorList>
    </citation>
    <scope>NUCLEOTIDE SEQUENCE [LARGE SCALE GENOMIC DNA]</scope>
    <source>
        <strain evidence="11">cv. DH0086</strain>
    </source>
</reference>
<evidence type="ECO:0000256" key="6">
    <source>
        <dbReference type="ARBA" id="ARBA00055193"/>
    </source>
</evidence>
<dbReference type="Proteomes" id="UP000243459">
    <property type="component" value="Chromosome 10"/>
</dbReference>
<feature type="repeat" description="Pumilio" evidence="7">
    <location>
        <begin position="715"/>
        <end position="750"/>
    </location>
</feature>
<feature type="repeat" description="Pumilio" evidence="7">
    <location>
        <begin position="861"/>
        <end position="902"/>
    </location>
</feature>
<organism evidence="10 11">
    <name type="scientific">Asparagus officinalis</name>
    <name type="common">Garden asparagus</name>
    <dbReference type="NCBI Taxonomy" id="4686"/>
    <lineage>
        <taxon>Eukaryota</taxon>
        <taxon>Viridiplantae</taxon>
        <taxon>Streptophyta</taxon>
        <taxon>Embryophyta</taxon>
        <taxon>Tracheophyta</taxon>
        <taxon>Spermatophyta</taxon>
        <taxon>Magnoliopsida</taxon>
        <taxon>Liliopsida</taxon>
        <taxon>Asparagales</taxon>
        <taxon>Asparagaceae</taxon>
        <taxon>Asparagoideae</taxon>
        <taxon>Asparagus</taxon>
    </lineage>
</organism>
<dbReference type="InterPro" id="IPR011989">
    <property type="entry name" value="ARM-like"/>
</dbReference>
<evidence type="ECO:0000256" key="1">
    <source>
        <dbReference type="ARBA" id="ARBA00004496"/>
    </source>
</evidence>
<feature type="repeat" description="Pumilio" evidence="7">
    <location>
        <begin position="643"/>
        <end position="678"/>
    </location>
</feature>
<gene>
    <name evidence="10" type="ORF">A4U43_C10F15740</name>
</gene>
<dbReference type="Pfam" id="PF00806">
    <property type="entry name" value="PUF"/>
    <property type="match status" value="8"/>
</dbReference>
<dbReference type="Pfam" id="PF07990">
    <property type="entry name" value="NABP"/>
    <property type="match status" value="1"/>
</dbReference>
<dbReference type="InterPro" id="IPR016024">
    <property type="entry name" value="ARM-type_fold"/>
</dbReference>
<proteinExistence type="predicted"/>
<evidence type="ECO:0000256" key="4">
    <source>
        <dbReference type="ARBA" id="ARBA00022845"/>
    </source>
</evidence>
<comment type="function">
    <text evidence="6">Sequence-specific RNA-binding protein that regulates translation and mRNA stability by binding the 3'-UTR of target mRNAs. Binds the APUM-binding elements (APBEs) in the 3'-UTR mRNA sequence of CLV1, PNH, WUS and FAS2.</text>
</comment>
<feature type="region of interest" description="Disordered" evidence="8">
    <location>
        <begin position="109"/>
        <end position="130"/>
    </location>
</feature>
<keyword evidence="11" id="KW-1185">Reference proteome</keyword>
<dbReference type="EMBL" id="CM007390">
    <property type="protein sequence ID" value="ONK57021.1"/>
    <property type="molecule type" value="Genomic_DNA"/>
</dbReference>